<keyword evidence="2" id="KW-1185">Reference proteome</keyword>
<sequence length="212" mass="23272">MPPNVHDPAGLGRRGTAPSLNAGPPQVLMKLHVDYLSAQSTLLRALFSGASPLDLISGAPPPAHSARPSISHPARLPRLLNSNARHPVVFLPIPDPASFHHLVTWMYFGTTGAIERALRDRAIRWEGIARNVEYLGMPQELKLFLGRWYSQWLQTQAARPRAPPYHADSDIEEEDEVAEMVGAGDWEADAPRGRSRDRTPGYCNGVPPSSPL</sequence>
<reference evidence="1" key="2">
    <citation type="journal article" date="2022" name="New Phytol.">
        <title>Evolutionary transition to the ectomycorrhizal habit in the genomes of a hyperdiverse lineage of mushroom-forming fungi.</title>
        <authorList>
            <person name="Looney B."/>
            <person name="Miyauchi S."/>
            <person name="Morin E."/>
            <person name="Drula E."/>
            <person name="Courty P.E."/>
            <person name="Kohler A."/>
            <person name="Kuo A."/>
            <person name="LaButti K."/>
            <person name="Pangilinan J."/>
            <person name="Lipzen A."/>
            <person name="Riley R."/>
            <person name="Andreopoulos W."/>
            <person name="He G."/>
            <person name="Johnson J."/>
            <person name="Nolan M."/>
            <person name="Tritt A."/>
            <person name="Barry K.W."/>
            <person name="Grigoriev I.V."/>
            <person name="Nagy L.G."/>
            <person name="Hibbett D."/>
            <person name="Henrissat B."/>
            <person name="Matheny P.B."/>
            <person name="Labbe J."/>
            <person name="Martin F.M."/>
        </authorList>
    </citation>
    <scope>NUCLEOTIDE SEQUENCE</scope>
    <source>
        <strain evidence="1">HHB10654</strain>
    </source>
</reference>
<comment type="caution">
    <text evidence="1">The sequence shown here is derived from an EMBL/GenBank/DDBJ whole genome shotgun (WGS) entry which is preliminary data.</text>
</comment>
<dbReference type="EMBL" id="MU277198">
    <property type="protein sequence ID" value="KAI0064734.1"/>
    <property type="molecule type" value="Genomic_DNA"/>
</dbReference>
<proteinExistence type="predicted"/>
<protein>
    <submittedName>
        <fullName evidence="1">Uncharacterized protein</fullName>
    </submittedName>
</protein>
<organism evidence="1 2">
    <name type="scientific">Artomyces pyxidatus</name>
    <dbReference type="NCBI Taxonomy" id="48021"/>
    <lineage>
        <taxon>Eukaryota</taxon>
        <taxon>Fungi</taxon>
        <taxon>Dikarya</taxon>
        <taxon>Basidiomycota</taxon>
        <taxon>Agaricomycotina</taxon>
        <taxon>Agaricomycetes</taxon>
        <taxon>Russulales</taxon>
        <taxon>Auriscalpiaceae</taxon>
        <taxon>Artomyces</taxon>
    </lineage>
</organism>
<accession>A0ACB8T790</accession>
<reference evidence="1" key="1">
    <citation type="submission" date="2021-03" db="EMBL/GenBank/DDBJ databases">
        <authorList>
            <consortium name="DOE Joint Genome Institute"/>
            <person name="Ahrendt S."/>
            <person name="Looney B.P."/>
            <person name="Miyauchi S."/>
            <person name="Morin E."/>
            <person name="Drula E."/>
            <person name="Courty P.E."/>
            <person name="Chicoki N."/>
            <person name="Fauchery L."/>
            <person name="Kohler A."/>
            <person name="Kuo A."/>
            <person name="Labutti K."/>
            <person name="Pangilinan J."/>
            <person name="Lipzen A."/>
            <person name="Riley R."/>
            <person name="Andreopoulos W."/>
            <person name="He G."/>
            <person name="Johnson J."/>
            <person name="Barry K.W."/>
            <person name="Grigoriev I.V."/>
            <person name="Nagy L."/>
            <person name="Hibbett D."/>
            <person name="Henrissat B."/>
            <person name="Matheny P.B."/>
            <person name="Labbe J."/>
            <person name="Martin F."/>
        </authorList>
    </citation>
    <scope>NUCLEOTIDE SEQUENCE</scope>
    <source>
        <strain evidence="1">HHB10654</strain>
    </source>
</reference>
<dbReference type="Proteomes" id="UP000814140">
    <property type="component" value="Unassembled WGS sequence"/>
</dbReference>
<gene>
    <name evidence="1" type="ORF">BV25DRAFT_1823145</name>
</gene>
<evidence type="ECO:0000313" key="2">
    <source>
        <dbReference type="Proteomes" id="UP000814140"/>
    </source>
</evidence>
<evidence type="ECO:0000313" key="1">
    <source>
        <dbReference type="EMBL" id="KAI0064734.1"/>
    </source>
</evidence>
<name>A0ACB8T790_9AGAM</name>